<comment type="caution">
    <text evidence="11">The sequence shown here is derived from an EMBL/GenBank/DDBJ whole genome shotgun (WGS) entry which is preliminary data.</text>
</comment>
<dbReference type="Gene3D" id="1.25.10.10">
    <property type="entry name" value="Leucine-rich Repeat Variant"/>
    <property type="match status" value="1"/>
</dbReference>
<reference evidence="11 12" key="1">
    <citation type="journal article" date="2018" name="Sci. Rep.">
        <title>Genomic signatures of local adaptation to the degree of environmental predictability in rotifers.</title>
        <authorList>
            <person name="Franch-Gras L."/>
            <person name="Hahn C."/>
            <person name="Garcia-Roger E.M."/>
            <person name="Carmona M.J."/>
            <person name="Serra M."/>
            <person name="Gomez A."/>
        </authorList>
    </citation>
    <scope>NUCLEOTIDE SEQUENCE [LARGE SCALE GENOMIC DNA]</scope>
    <source>
        <strain evidence="11">HYR1</strain>
    </source>
</reference>
<comment type="function">
    <text evidence="7">Component of the 26S proteasome, a multiprotein complex involved in the ATP-dependent degradation of ubiquitinated proteins. This complex plays a key role in the maintenance of protein homeostasis by removing misfolded or damaged proteins, which could impair cellular functions, and by removing proteins whose functions are no longer required. Therefore, the proteasome participates in numerous cellular processes, including cell cycle progression, apoptosis, or DNA damage repair.</text>
</comment>
<dbReference type="AlphaFoldDB" id="A0A3M7SV11"/>
<comment type="similarity">
    <text evidence="2 7">Belongs to the proteasome subunit S2 family.</text>
</comment>
<dbReference type="Proteomes" id="UP000276133">
    <property type="component" value="Unassembled WGS sequence"/>
</dbReference>
<dbReference type="InterPro" id="IPR011989">
    <property type="entry name" value="ARM-like"/>
</dbReference>
<dbReference type="InterPro" id="IPR041433">
    <property type="entry name" value="RPN1_C"/>
</dbReference>
<dbReference type="STRING" id="10195.A0A3M7SV11"/>
<name>A0A3M7SV11_BRAPC</name>
<dbReference type="Pfam" id="PF01851">
    <property type="entry name" value="PC_rep"/>
    <property type="match status" value="3"/>
</dbReference>
<feature type="compositionally biased region" description="Low complexity" evidence="8">
    <location>
        <begin position="672"/>
        <end position="688"/>
    </location>
</feature>
<accession>A0A3M7SV11</accession>
<feature type="compositionally biased region" description="Basic and acidic residues" evidence="8">
    <location>
        <begin position="1"/>
        <end position="27"/>
    </location>
</feature>
<evidence type="ECO:0000256" key="5">
    <source>
        <dbReference type="ARBA" id="ARBA00022942"/>
    </source>
</evidence>
<dbReference type="EMBL" id="REGN01000751">
    <property type="protein sequence ID" value="RNA39420.1"/>
    <property type="molecule type" value="Genomic_DNA"/>
</dbReference>
<dbReference type="GO" id="GO:0005634">
    <property type="term" value="C:nucleus"/>
    <property type="evidence" value="ECO:0007669"/>
    <property type="project" value="TreeGrafter"/>
</dbReference>
<evidence type="ECO:0000256" key="8">
    <source>
        <dbReference type="SAM" id="MobiDB-lite"/>
    </source>
</evidence>
<evidence type="ECO:0000256" key="1">
    <source>
        <dbReference type="ARBA" id="ARBA00004031"/>
    </source>
</evidence>
<feature type="region of interest" description="Disordered" evidence="8">
    <location>
        <begin position="650"/>
        <end position="688"/>
    </location>
</feature>
<dbReference type="GO" id="GO:0043161">
    <property type="term" value="P:proteasome-mediated ubiquitin-dependent protein catabolic process"/>
    <property type="evidence" value="ECO:0007669"/>
    <property type="project" value="TreeGrafter"/>
</dbReference>
<dbReference type="OrthoDB" id="10252509at2759"/>
<keyword evidence="4" id="KW-0677">Repeat</keyword>
<feature type="domain" description="26S proteasome non-ATPase regulatory subunit RPN1 C-terminal" evidence="10">
    <location>
        <begin position="896"/>
        <end position="948"/>
    </location>
</feature>
<dbReference type="InterPro" id="IPR040892">
    <property type="entry name" value="RPN1_N"/>
</dbReference>
<evidence type="ECO:0000256" key="2">
    <source>
        <dbReference type="ARBA" id="ARBA00005460"/>
    </source>
</evidence>
<dbReference type="GO" id="GO:0030234">
    <property type="term" value="F:enzyme regulator activity"/>
    <property type="evidence" value="ECO:0007669"/>
    <property type="project" value="UniProtKB-UniRule"/>
</dbReference>
<dbReference type="GO" id="GO:0042176">
    <property type="term" value="P:regulation of protein catabolic process"/>
    <property type="evidence" value="ECO:0007669"/>
    <property type="project" value="InterPro"/>
</dbReference>
<comment type="subunit">
    <text evidence="6">Component of the 19S proteasome regulatory particle complex. The 26S proteasome consists of a 20S core particle (CP) and two 19S regulatory subunits (RP). The regulatory particle is made of a lid composed of 9 subunits, a base containing 6 ATPases and few additional components including PSMD2. Interacts with RPGRIP1L. Interacts with CRY1 in a KDM8-dependent manner. Interacts (via C-terminus) with phosphatase UBLCP1 (via ubiquitin-like domain); the interaction recruits UBLCP1 to the 19S regulatory particle where it dephosphorylates 19S subunit PSMC2/RPT1 which impairs PSMC2 ATPase activity and disrupts 26S proteasome assembly.</text>
</comment>
<dbReference type="SUPFAM" id="SSF48371">
    <property type="entry name" value="ARM repeat"/>
    <property type="match status" value="1"/>
</dbReference>
<dbReference type="InterPro" id="IPR002015">
    <property type="entry name" value="Proteasome/cyclosome_rpt"/>
</dbReference>
<dbReference type="InterPro" id="IPR016643">
    <property type="entry name" value="26S_Psome_Rpn1"/>
</dbReference>
<evidence type="ECO:0000259" key="9">
    <source>
        <dbReference type="Pfam" id="PF17781"/>
    </source>
</evidence>
<feature type="domain" description="RPN1 N-terminal" evidence="9">
    <location>
        <begin position="44"/>
        <end position="380"/>
    </location>
</feature>
<protein>
    <recommendedName>
        <fullName evidence="3 7">26S proteasome non-ATPase regulatory subunit 2</fullName>
    </recommendedName>
</protein>
<gene>
    <name evidence="11" type="ORF">BpHYR1_051452</name>
</gene>
<evidence type="ECO:0000313" key="11">
    <source>
        <dbReference type="EMBL" id="RNA39420.1"/>
    </source>
</evidence>
<dbReference type="Pfam" id="PF18051">
    <property type="entry name" value="RPN1_C"/>
    <property type="match status" value="1"/>
</dbReference>
<proteinExistence type="inferred from homology"/>
<feature type="region of interest" description="Disordered" evidence="8">
    <location>
        <begin position="1"/>
        <end position="36"/>
    </location>
</feature>
<dbReference type="GO" id="GO:0034515">
    <property type="term" value="C:proteasome storage granule"/>
    <property type="evidence" value="ECO:0007669"/>
    <property type="project" value="TreeGrafter"/>
</dbReference>
<dbReference type="PANTHER" id="PTHR10943">
    <property type="entry name" value="26S PROTEASOME NON-ATPASE REGULATORY SUBUNIT"/>
    <property type="match status" value="1"/>
</dbReference>
<feature type="region of interest" description="Disordered" evidence="8">
    <location>
        <begin position="159"/>
        <end position="194"/>
    </location>
</feature>
<comment type="function">
    <text evidence="1">Binds to the intracellular domain of tumor necrosis factor type 1 receptor. The binding domain of TRAP1 and TRAP2 resides outside the death domain of TNFR1.</text>
</comment>
<evidence type="ECO:0000313" key="12">
    <source>
        <dbReference type="Proteomes" id="UP000276133"/>
    </source>
</evidence>
<dbReference type="Pfam" id="PF17781">
    <property type="entry name" value="RPN1_RPN2_N"/>
    <property type="match status" value="1"/>
</dbReference>
<feature type="compositionally biased region" description="Basic and acidic residues" evidence="8">
    <location>
        <begin position="650"/>
        <end position="671"/>
    </location>
</feature>
<evidence type="ECO:0000256" key="6">
    <source>
        <dbReference type="ARBA" id="ARBA00046857"/>
    </source>
</evidence>
<dbReference type="PIRSF" id="PIRSF015965">
    <property type="entry name" value="26S_Psome_Rpn1"/>
    <property type="match status" value="1"/>
</dbReference>
<keyword evidence="5 7" id="KW-0647">Proteasome</keyword>
<dbReference type="InterPro" id="IPR016024">
    <property type="entry name" value="ARM-type_fold"/>
</dbReference>
<evidence type="ECO:0000256" key="3">
    <source>
        <dbReference type="ARBA" id="ARBA00014928"/>
    </source>
</evidence>
<sequence>MVTEKSKEIGQKSEVKKDGEKNKAKIVEDEDLSDEDKQLKDELLLCVQRLTENDEKLYKPALEILRTKIKESTSSMTSVPKPLKFLRNQYDTLKGVYEKIVDKTTKEFCADILSVLGMTISEKRECLKYRYLSSRERVGEWGHEYVRHLTSELTAQWNQMDEREGGGQNAKEKRVELIEERGEEKSGEKDGVDEELTWEPEVTISKEDLLKLAQEMVAFYMAHNAEADACDLLMEIEHIHLIESQSEKDTYQRVCLYLLSCVPYVAEPEDSILIRTALKIYQKFEQDVLALRCAIQLNDMDLMQSVFYSCADPLLTKQLAFVLARQQIYWEIDESRVQDADQLTEIMNNSRLSQNFLNLARELDIMEAKVPEDIYKSHLETSRSYQSQVDSARQNLAASFVNGFVNAAFAKDKLMSDDKEANVWIHKNKEHGIMSTTATLGLLSLWDVENGLTQIDKYLYSDEDYVKAGALLACGIVNAGVQNECDPALALLSDYVNHKNNSIRIASILGLGIAYAGKNRQDAVALISTILSDSSANMEVIGVAALSLGLIGVGSANGEITSTLMQTLLERSEQELKDTFSKFLALGIGLVYLGKGEQVDVILESLKAIPEPLQSLATILVDVCAYAGSGNVLKVQQLLSICSEHIEVDTTTKDAKDAKDDKEKKEKKDDSTSSSSGTSTGSGSSQTSSNMHQAVAVLGISLIGMNEEIGAEMALRTFGHLLHYGEPVIKRAVPLALGLISLSNPKLNILDTLSKFSHDADAEVAHNSIFAMGLVGAGTNNARLAAMLRQLAMYHAKDQNNLFMVRLAQGLTHMGKGTMTISPYHSHKFLLNRVAVGGLLAVLVSFLDVKNIILAKSHYMLFNLALAMQPRMLITFDEKLNPLPITVRVGQAVDVVGQAGKPKTITGFQTHTTPVLLAYGERAELATDEFISLTPVLEGFAILRKNPDHMEH</sequence>
<keyword evidence="12" id="KW-1185">Reference proteome</keyword>
<evidence type="ECO:0000259" key="10">
    <source>
        <dbReference type="Pfam" id="PF18051"/>
    </source>
</evidence>
<dbReference type="GO" id="GO:0008540">
    <property type="term" value="C:proteasome regulatory particle, base subcomplex"/>
    <property type="evidence" value="ECO:0007669"/>
    <property type="project" value="UniProtKB-UniRule"/>
</dbReference>
<organism evidence="11 12">
    <name type="scientific">Brachionus plicatilis</name>
    <name type="common">Marine rotifer</name>
    <name type="synonym">Brachionus muelleri</name>
    <dbReference type="NCBI Taxonomy" id="10195"/>
    <lineage>
        <taxon>Eukaryota</taxon>
        <taxon>Metazoa</taxon>
        <taxon>Spiralia</taxon>
        <taxon>Gnathifera</taxon>
        <taxon>Rotifera</taxon>
        <taxon>Eurotatoria</taxon>
        <taxon>Monogononta</taxon>
        <taxon>Pseudotrocha</taxon>
        <taxon>Ploima</taxon>
        <taxon>Brachionidae</taxon>
        <taxon>Brachionus</taxon>
    </lineage>
</organism>
<evidence type="ECO:0000256" key="7">
    <source>
        <dbReference type="PIRNR" id="PIRNR015965"/>
    </source>
</evidence>
<evidence type="ECO:0000256" key="4">
    <source>
        <dbReference type="ARBA" id="ARBA00022737"/>
    </source>
</evidence>
<feature type="compositionally biased region" description="Basic and acidic residues" evidence="8">
    <location>
        <begin position="160"/>
        <end position="190"/>
    </location>
</feature>
<dbReference type="PANTHER" id="PTHR10943:SF1">
    <property type="entry name" value="26S PROTEASOME NON-ATPASE REGULATORY SUBUNIT 2"/>
    <property type="match status" value="1"/>
</dbReference>